<dbReference type="InterPro" id="IPR029903">
    <property type="entry name" value="RmlD-like-bd"/>
</dbReference>
<reference evidence="3 4" key="1">
    <citation type="journal article" date="2019" name="Int. J. Syst. Evol. Microbiol.">
        <title>The Global Catalogue of Microorganisms (GCM) 10K type strain sequencing project: providing services to taxonomists for standard genome sequencing and annotation.</title>
        <authorList>
            <consortium name="The Broad Institute Genomics Platform"/>
            <consortium name="The Broad Institute Genome Sequencing Center for Infectious Disease"/>
            <person name="Wu L."/>
            <person name="Ma J."/>
        </authorList>
    </citation>
    <scope>NUCLEOTIDE SEQUENCE [LARGE SCALE GENOMIC DNA]</scope>
    <source>
        <strain evidence="3 4">CGMCC 1.12563</strain>
    </source>
</reference>
<feature type="domain" description="RmlD-like substrate binding" evidence="2">
    <location>
        <begin position="1"/>
        <end position="271"/>
    </location>
</feature>
<evidence type="ECO:0000256" key="1">
    <source>
        <dbReference type="SAM" id="MobiDB-lite"/>
    </source>
</evidence>
<feature type="compositionally biased region" description="Low complexity" evidence="1">
    <location>
        <begin position="275"/>
        <end position="286"/>
    </location>
</feature>
<sequence length="293" mass="31762">MTVLVVGASGYLGRSVVDALRAAGQETAGTHFSNAVDGATHPYDFFESDLRDLPLGAVDAVVFAAHVERTGHPFERFATAAEGFVDAVRDAAVRLVYVSSAGVFDGSGTRYTESVDPTPKSRYGRRLRRFERCVATLPDACAFRADYLFGHSRGVLDERLSRTRRLVRAGQTVPYYADMWKSPCHVQEAGRALAVLSLGDARGVVHAPTPRTSAWAFHRAGMAALGEDARLVVPEPMPEDPTLHRDSSLASDRFEQVCGFRPRSVTTALREPHDSASPSAATALSSVTDRARR</sequence>
<protein>
    <submittedName>
        <fullName evidence="3">NAD-dependent epimerase/dehydratase family protein</fullName>
    </submittedName>
</protein>
<dbReference type="InterPro" id="IPR005913">
    <property type="entry name" value="dTDP_dehydrorham_reduct"/>
</dbReference>
<proteinExistence type="predicted"/>
<dbReference type="RefSeq" id="WP_250874684.1">
    <property type="nucleotide sequence ID" value="NZ_JALXFV010000008.1"/>
</dbReference>
<comment type="caution">
    <text evidence="3">The sequence shown here is derived from an EMBL/GenBank/DDBJ whole genome shotgun (WGS) entry which is preliminary data.</text>
</comment>
<dbReference type="InterPro" id="IPR036291">
    <property type="entry name" value="NAD(P)-bd_dom_sf"/>
</dbReference>
<dbReference type="PANTHER" id="PTHR10491:SF4">
    <property type="entry name" value="METHIONINE ADENOSYLTRANSFERASE 2 SUBUNIT BETA"/>
    <property type="match status" value="1"/>
</dbReference>
<keyword evidence="4" id="KW-1185">Reference proteome</keyword>
<dbReference type="PANTHER" id="PTHR10491">
    <property type="entry name" value="DTDP-4-DEHYDRORHAMNOSE REDUCTASE"/>
    <property type="match status" value="1"/>
</dbReference>
<accession>A0ABD6AZ05</accession>
<dbReference type="Gene3D" id="3.40.50.720">
    <property type="entry name" value="NAD(P)-binding Rossmann-like Domain"/>
    <property type="match status" value="1"/>
</dbReference>
<dbReference type="SUPFAM" id="SSF51735">
    <property type="entry name" value="NAD(P)-binding Rossmann-fold domains"/>
    <property type="match status" value="1"/>
</dbReference>
<evidence type="ECO:0000313" key="3">
    <source>
        <dbReference type="EMBL" id="MFD1514745.1"/>
    </source>
</evidence>
<dbReference type="EMBL" id="JBHUDC010000008">
    <property type="protein sequence ID" value="MFD1514745.1"/>
    <property type="molecule type" value="Genomic_DNA"/>
</dbReference>
<evidence type="ECO:0000259" key="2">
    <source>
        <dbReference type="Pfam" id="PF04321"/>
    </source>
</evidence>
<dbReference type="Pfam" id="PF04321">
    <property type="entry name" value="RmlD_sub_bind"/>
    <property type="match status" value="1"/>
</dbReference>
<gene>
    <name evidence="3" type="ORF">ACFSBT_15800</name>
</gene>
<feature type="region of interest" description="Disordered" evidence="1">
    <location>
        <begin position="265"/>
        <end position="293"/>
    </location>
</feature>
<dbReference type="Proteomes" id="UP001597187">
    <property type="component" value="Unassembled WGS sequence"/>
</dbReference>
<evidence type="ECO:0000313" key="4">
    <source>
        <dbReference type="Proteomes" id="UP001597187"/>
    </source>
</evidence>
<organism evidence="3 4">
    <name type="scientific">Halomarina rubra</name>
    <dbReference type="NCBI Taxonomy" id="2071873"/>
    <lineage>
        <taxon>Archaea</taxon>
        <taxon>Methanobacteriati</taxon>
        <taxon>Methanobacteriota</taxon>
        <taxon>Stenosarchaea group</taxon>
        <taxon>Halobacteria</taxon>
        <taxon>Halobacteriales</taxon>
        <taxon>Natronomonadaceae</taxon>
        <taxon>Halomarina</taxon>
    </lineage>
</organism>
<name>A0ABD6AZ05_9EURY</name>
<dbReference type="AlphaFoldDB" id="A0ABD6AZ05"/>